<reference evidence="1 2" key="1">
    <citation type="journal article" date="2011" name="Science">
        <title>The ecoresponsive genome of Daphnia pulex.</title>
        <authorList>
            <person name="Colbourne J.K."/>
            <person name="Pfrender M.E."/>
            <person name="Gilbert D."/>
            <person name="Thomas W.K."/>
            <person name="Tucker A."/>
            <person name="Oakley T.H."/>
            <person name="Tokishita S."/>
            <person name="Aerts A."/>
            <person name="Arnold G.J."/>
            <person name="Basu M.K."/>
            <person name="Bauer D.J."/>
            <person name="Caceres C.E."/>
            <person name="Carmel L."/>
            <person name="Casola C."/>
            <person name="Choi J.H."/>
            <person name="Detter J.C."/>
            <person name="Dong Q."/>
            <person name="Dusheyko S."/>
            <person name="Eads B.D."/>
            <person name="Frohlich T."/>
            <person name="Geiler-Samerotte K.A."/>
            <person name="Gerlach D."/>
            <person name="Hatcher P."/>
            <person name="Jogdeo S."/>
            <person name="Krijgsveld J."/>
            <person name="Kriventseva E.V."/>
            <person name="Kultz D."/>
            <person name="Laforsch C."/>
            <person name="Lindquist E."/>
            <person name="Lopez J."/>
            <person name="Manak J.R."/>
            <person name="Muller J."/>
            <person name="Pangilinan J."/>
            <person name="Patwardhan R.P."/>
            <person name="Pitluck S."/>
            <person name="Pritham E.J."/>
            <person name="Rechtsteiner A."/>
            <person name="Rho M."/>
            <person name="Rogozin I.B."/>
            <person name="Sakarya O."/>
            <person name="Salamov A."/>
            <person name="Schaack S."/>
            <person name="Shapiro H."/>
            <person name="Shiga Y."/>
            <person name="Skalitzky C."/>
            <person name="Smith Z."/>
            <person name="Souvorov A."/>
            <person name="Sung W."/>
            <person name="Tang Z."/>
            <person name="Tsuchiya D."/>
            <person name="Tu H."/>
            <person name="Vos H."/>
            <person name="Wang M."/>
            <person name="Wolf Y.I."/>
            <person name="Yamagata H."/>
            <person name="Yamada T."/>
            <person name="Ye Y."/>
            <person name="Shaw J.R."/>
            <person name="Andrews J."/>
            <person name="Crease T.J."/>
            <person name="Tang H."/>
            <person name="Lucas S.M."/>
            <person name="Robertson H.M."/>
            <person name="Bork P."/>
            <person name="Koonin E.V."/>
            <person name="Zdobnov E.M."/>
            <person name="Grigoriev I.V."/>
            <person name="Lynch M."/>
            <person name="Boore J.L."/>
        </authorList>
    </citation>
    <scope>NUCLEOTIDE SEQUENCE [LARGE SCALE GENOMIC DNA]</scope>
</reference>
<dbReference type="PhylomeDB" id="E9HFP1"/>
<dbReference type="eggNOG" id="ENOG502RYW1">
    <property type="taxonomic scope" value="Eukaryota"/>
</dbReference>
<proteinExistence type="predicted"/>
<dbReference type="Proteomes" id="UP000000305">
    <property type="component" value="Unassembled WGS sequence"/>
</dbReference>
<dbReference type="InParanoid" id="E9HFP1"/>
<dbReference type="OrthoDB" id="6753017at2759"/>
<sequence>MSNTVLDVKENSFVQHIADNADHDTCTFDGKGTFHAMAIIAAVTPGSKKTKCCVPRREVKDEAIRAAGKIPIIPHTINKSVLGRISYQHLNWERFQDNEKYFDQLWLVSWFLKQPRPGWHGSMQNAMMARNHPGKAEIVFLPIIDMPASNDTTINSTLKLIASQAKKYGLTPKVTFGQQLWWKAMQIIENASLQCPLREMICKIGGFHTMGSFLACIRHLMDGSGLHELIDLIYAANTTPHILSGKAISRAIRAHIIVESALHIVLHEEHLSNDSEKGVLSENDLPDSTSTSKLSINHRNELRILLDEMLRGELSDNGKKLESSQAYRKLEEITNRNIAIQRHSKTAQLWLQYMDMVRLLRQFIKAERTGNWKFHLKTLTDMLPFFAAAGHNNYFKSGYLYVQKMRALNTTNPKVEELFLSGLHVVRRSGRFWSALSADLVIEQVFMRTMKTSGGFTRRTGITETQRLVWIMCRPMCSTVTSLMMNLTGKQHTTSDQHKEFGDSRQTRDCSDTQTVVDYLENVSPFHGDLNILRNVETGVSAGNKVNVHQAKLLGDKIVSAMSGNAVSEYTSRKVNQCIVMTSKCPSLNDDKQTMVDPALLFQRLTTVARRYQNDEAEYFKSELCSHPLSLFDKNCLLRSAEKHELAKAIAVGEL</sequence>
<dbReference type="PANTHER" id="PTHR46704:SF1">
    <property type="entry name" value="TELOMERE LENGTH REGULATION PROTEIN TEL2 HOMOLOG"/>
    <property type="match status" value="1"/>
</dbReference>
<gene>
    <name evidence="1" type="ORF">DAPPUDRAFT_329102</name>
</gene>
<keyword evidence="2" id="KW-1185">Reference proteome</keyword>
<dbReference type="AlphaFoldDB" id="E9HFP1"/>
<dbReference type="EMBL" id="GL732636">
    <property type="protein sequence ID" value="EFX69461.1"/>
    <property type="molecule type" value="Genomic_DNA"/>
</dbReference>
<dbReference type="OMA" id="HMEMIDI"/>
<evidence type="ECO:0000313" key="2">
    <source>
        <dbReference type="Proteomes" id="UP000000305"/>
    </source>
</evidence>
<accession>E9HFP1</accession>
<dbReference type="KEGG" id="dpx:DAPPUDRAFT_329102"/>
<protein>
    <submittedName>
        <fullName evidence="1">Uncharacterized protein</fullName>
    </submittedName>
</protein>
<dbReference type="PANTHER" id="PTHR46704">
    <property type="entry name" value="CXC DOMAIN-CONTAINING PROTEIN-RELATED"/>
    <property type="match status" value="1"/>
</dbReference>
<evidence type="ECO:0000313" key="1">
    <source>
        <dbReference type="EMBL" id="EFX69461.1"/>
    </source>
</evidence>
<name>E9HFP1_DAPPU</name>
<dbReference type="HOGENOM" id="CLU_418733_0_0_1"/>
<organism evidence="1 2">
    <name type="scientific">Daphnia pulex</name>
    <name type="common">Water flea</name>
    <dbReference type="NCBI Taxonomy" id="6669"/>
    <lineage>
        <taxon>Eukaryota</taxon>
        <taxon>Metazoa</taxon>
        <taxon>Ecdysozoa</taxon>
        <taxon>Arthropoda</taxon>
        <taxon>Crustacea</taxon>
        <taxon>Branchiopoda</taxon>
        <taxon>Diplostraca</taxon>
        <taxon>Cladocera</taxon>
        <taxon>Anomopoda</taxon>
        <taxon>Daphniidae</taxon>
        <taxon>Daphnia</taxon>
    </lineage>
</organism>